<name>A0ABW0UZ99_9ACTN</name>
<sequence length="361" mass="38816">MTTLAAPLAFSGADAAPCLVSRPATRLLIQRGDTELVVQELKPSAAASTVRFPAPWPRRFGRCAVSPAGDLAVFTGPHALQAVDQAGNVQWELRHRCWGGCAGHEAFTEYADERDHRYASSGSAGFSADGTLVWAHIRGPLAHEQPDRGRGTEEWLVINAGDGTVLARARTHTAAAGSFHVPHPDPNQMGLTIGEGQEGSPLRWGRWDGDTLAVDSFGGENRVLLAVSPTGDRLLTVTHDQDTVALHRVSDGAVEAELSAVAVPRHPSVESEPSGTFEDDETQAFFDYGGGFLNEDTVVVGTVESDEEFGTGRHWLVDTARMRLTDRLTYPFEVSGLPQALGDGTWYTVSDTENALHVWAL</sequence>
<reference evidence="2" key="1">
    <citation type="journal article" date="2019" name="Int. J. Syst. Evol. Microbiol.">
        <title>The Global Catalogue of Microorganisms (GCM) 10K type strain sequencing project: providing services to taxonomists for standard genome sequencing and annotation.</title>
        <authorList>
            <consortium name="The Broad Institute Genomics Platform"/>
            <consortium name="The Broad Institute Genome Sequencing Center for Infectious Disease"/>
            <person name="Wu L."/>
            <person name="Ma J."/>
        </authorList>
    </citation>
    <scope>NUCLEOTIDE SEQUENCE [LARGE SCALE GENOMIC DNA]</scope>
    <source>
        <strain evidence="2">CGMCC 4.7248</strain>
    </source>
</reference>
<comment type="caution">
    <text evidence="1">The sequence shown here is derived from an EMBL/GenBank/DDBJ whole genome shotgun (WGS) entry which is preliminary data.</text>
</comment>
<dbReference type="InterPro" id="IPR011044">
    <property type="entry name" value="Quino_amine_DH_bsu"/>
</dbReference>
<gene>
    <name evidence="1" type="ORF">ACFPZJ_26120</name>
</gene>
<keyword evidence="2" id="KW-1185">Reference proteome</keyword>
<accession>A0ABW0UZ99</accession>
<dbReference type="SUPFAM" id="SSF50969">
    <property type="entry name" value="YVTN repeat-like/Quinoprotein amine dehydrogenase"/>
    <property type="match status" value="1"/>
</dbReference>
<proteinExistence type="predicted"/>
<evidence type="ECO:0000313" key="1">
    <source>
        <dbReference type="EMBL" id="MFC5637216.1"/>
    </source>
</evidence>
<dbReference type="Proteomes" id="UP001596154">
    <property type="component" value="Unassembled WGS sequence"/>
</dbReference>
<dbReference type="EMBL" id="JBHSNY010000009">
    <property type="protein sequence ID" value="MFC5637216.1"/>
    <property type="molecule type" value="Genomic_DNA"/>
</dbReference>
<organism evidence="1 2">
    <name type="scientific">Streptomyces bullii</name>
    <dbReference type="NCBI Taxonomy" id="349910"/>
    <lineage>
        <taxon>Bacteria</taxon>
        <taxon>Bacillati</taxon>
        <taxon>Actinomycetota</taxon>
        <taxon>Actinomycetes</taxon>
        <taxon>Kitasatosporales</taxon>
        <taxon>Streptomycetaceae</taxon>
        <taxon>Streptomyces</taxon>
    </lineage>
</organism>
<dbReference type="RefSeq" id="WP_381026267.1">
    <property type="nucleotide sequence ID" value="NZ_JBHSNY010000009.1"/>
</dbReference>
<protein>
    <submittedName>
        <fullName evidence="1">Uncharacterized protein</fullName>
    </submittedName>
</protein>
<evidence type="ECO:0000313" key="2">
    <source>
        <dbReference type="Proteomes" id="UP001596154"/>
    </source>
</evidence>